<dbReference type="Gene3D" id="3.20.80.10">
    <property type="entry name" value="Regulatory factor, effector binding domain"/>
    <property type="match status" value="1"/>
</dbReference>
<reference evidence="1" key="1">
    <citation type="submission" date="2020-05" db="EMBL/GenBank/DDBJ databases">
        <authorList>
            <person name="Chiriac C."/>
            <person name="Salcher M."/>
            <person name="Ghai R."/>
            <person name="Kavagutti S V."/>
        </authorList>
    </citation>
    <scope>NUCLEOTIDE SEQUENCE</scope>
</reference>
<dbReference type="PANTHER" id="PTHR11220:SF1">
    <property type="entry name" value="HEME-BINDING PROTEIN 2"/>
    <property type="match status" value="1"/>
</dbReference>
<sequence length="184" mass="20567">MNKTISPVYTQTMTEKQQFKLVRDYGDFELREYPDHVLMQVEVEGDFLRAGSIGFGPLISYISGNNQSAQKIAMTAPVIQEATSETTHLVSFVMPNGTDPKDVPVPANSRVNIKAMPTQLTGVRKFGGGWNDKRFTSEGELLLEAVIRQGFEPVGNLYWARFDPPWKPGFLKSNEVLINLKKAS</sequence>
<evidence type="ECO:0000313" key="1">
    <source>
        <dbReference type="EMBL" id="CAB4626859.1"/>
    </source>
</evidence>
<organism evidence="1">
    <name type="scientific">freshwater metagenome</name>
    <dbReference type="NCBI Taxonomy" id="449393"/>
    <lineage>
        <taxon>unclassified sequences</taxon>
        <taxon>metagenomes</taxon>
        <taxon>ecological metagenomes</taxon>
    </lineage>
</organism>
<dbReference type="Pfam" id="PF04832">
    <property type="entry name" value="SOUL"/>
    <property type="match status" value="1"/>
</dbReference>
<dbReference type="PANTHER" id="PTHR11220">
    <property type="entry name" value="HEME-BINDING PROTEIN-RELATED"/>
    <property type="match status" value="1"/>
</dbReference>
<dbReference type="AlphaFoldDB" id="A0A6J6IRP3"/>
<gene>
    <name evidence="1" type="ORF">UFOPK2001_00274</name>
</gene>
<dbReference type="SUPFAM" id="SSF55136">
    <property type="entry name" value="Probable bacterial effector-binding domain"/>
    <property type="match status" value="1"/>
</dbReference>
<proteinExistence type="predicted"/>
<dbReference type="EMBL" id="CAEZVN010000013">
    <property type="protein sequence ID" value="CAB4626859.1"/>
    <property type="molecule type" value="Genomic_DNA"/>
</dbReference>
<dbReference type="InterPro" id="IPR006917">
    <property type="entry name" value="SOUL_heme-bd"/>
</dbReference>
<dbReference type="InterPro" id="IPR011256">
    <property type="entry name" value="Reg_factor_effector_dom_sf"/>
</dbReference>
<protein>
    <submittedName>
        <fullName evidence="1">Unannotated protein</fullName>
    </submittedName>
</protein>
<name>A0A6J6IRP3_9ZZZZ</name>
<accession>A0A6J6IRP3</accession>